<evidence type="ECO:0000313" key="1">
    <source>
        <dbReference type="EMBL" id="KAK0144384.1"/>
    </source>
</evidence>
<proteinExistence type="predicted"/>
<reference evidence="1" key="1">
    <citation type="journal article" date="2023" name="Front. Mar. Sci.">
        <title>A new Merluccius polli reference genome to investigate the effects of global change in West African waters.</title>
        <authorList>
            <person name="Mateo J.L."/>
            <person name="Blanco-Fernandez C."/>
            <person name="Garcia-Vazquez E."/>
            <person name="Machado-Schiaffino G."/>
        </authorList>
    </citation>
    <scope>NUCLEOTIDE SEQUENCE</scope>
    <source>
        <strain evidence="1">C29</strain>
        <tissue evidence="1">Fin</tissue>
    </source>
</reference>
<name>A0AA47MQN8_MERPO</name>
<protein>
    <submittedName>
        <fullName evidence="1">Uncharacterized protein</fullName>
    </submittedName>
</protein>
<dbReference type="PANTHER" id="PTHR22955">
    <property type="entry name" value="RETROTRANSPOSON"/>
    <property type="match status" value="1"/>
</dbReference>
<comment type="caution">
    <text evidence="1">The sequence shown here is derived from an EMBL/GenBank/DDBJ whole genome shotgun (WGS) entry which is preliminary data.</text>
</comment>
<sequence length="72" mass="8271">MCQKGVGWDEPLPRELVPRWDNWLKDLENLPSLQIPRCLTPIDVGKIQRTELHHFSDASCNGYGQGLRISEL</sequence>
<evidence type="ECO:0000313" key="2">
    <source>
        <dbReference type="Proteomes" id="UP001174136"/>
    </source>
</evidence>
<dbReference type="AlphaFoldDB" id="A0AA47MQN8"/>
<organism evidence="1 2">
    <name type="scientific">Merluccius polli</name>
    <name type="common">Benguela hake</name>
    <name type="synonym">Merluccius cadenati</name>
    <dbReference type="NCBI Taxonomy" id="89951"/>
    <lineage>
        <taxon>Eukaryota</taxon>
        <taxon>Metazoa</taxon>
        <taxon>Chordata</taxon>
        <taxon>Craniata</taxon>
        <taxon>Vertebrata</taxon>
        <taxon>Euteleostomi</taxon>
        <taxon>Actinopterygii</taxon>
        <taxon>Neopterygii</taxon>
        <taxon>Teleostei</taxon>
        <taxon>Neoteleostei</taxon>
        <taxon>Acanthomorphata</taxon>
        <taxon>Zeiogadaria</taxon>
        <taxon>Gadariae</taxon>
        <taxon>Gadiformes</taxon>
        <taxon>Gadoidei</taxon>
        <taxon>Merlucciidae</taxon>
        <taxon>Merluccius</taxon>
    </lineage>
</organism>
<dbReference type="PANTHER" id="PTHR22955:SF65">
    <property type="entry name" value="INTEGRASE CATALYTIC DOMAIN-CONTAINING PROTEIN"/>
    <property type="match status" value="1"/>
</dbReference>
<keyword evidence="2" id="KW-1185">Reference proteome</keyword>
<dbReference type="Proteomes" id="UP001174136">
    <property type="component" value="Unassembled WGS sequence"/>
</dbReference>
<dbReference type="Pfam" id="PF05380">
    <property type="entry name" value="Peptidase_A17"/>
    <property type="match status" value="1"/>
</dbReference>
<dbReference type="EMBL" id="JAOPHQ010003137">
    <property type="protein sequence ID" value="KAK0144384.1"/>
    <property type="molecule type" value="Genomic_DNA"/>
</dbReference>
<gene>
    <name evidence="1" type="ORF">N1851_017232</name>
</gene>
<accession>A0AA47MQN8</accession>
<dbReference type="InterPro" id="IPR008042">
    <property type="entry name" value="Retrotrans_Pao"/>
</dbReference>